<organism evidence="1 2">
    <name type="scientific">Gloeothece citriformis (strain PCC 7424)</name>
    <name type="common">Cyanothece sp. (strain PCC 7424)</name>
    <dbReference type="NCBI Taxonomy" id="65393"/>
    <lineage>
        <taxon>Bacteria</taxon>
        <taxon>Bacillati</taxon>
        <taxon>Cyanobacteriota</taxon>
        <taxon>Cyanophyceae</taxon>
        <taxon>Oscillatoriophycideae</taxon>
        <taxon>Chroococcales</taxon>
        <taxon>Aphanothecaceae</taxon>
        <taxon>Gloeothece</taxon>
        <taxon>Gloeothece citriformis</taxon>
    </lineage>
</organism>
<dbReference type="KEGG" id="cyc:PCC7424_0465"/>
<dbReference type="AlphaFoldDB" id="B7KDB1"/>
<accession>B7KDB1</accession>
<dbReference type="Proteomes" id="UP000002384">
    <property type="component" value="Chromosome"/>
</dbReference>
<dbReference type="eggNOG" id="COG0515">
    <property type="taxonomic scope" value="Bacteria"/>
</dbReference>
<proteinExistence type="predicted"/>
<evidence type="ECO:0008006" key="3">
    <source>
        <dbReference type="Google" id="ProtNLM"/>
    </source>
</evidence>
<protein>
    <recommendedName>
        <fullName evidence="3">Inhibitor of g-type lysozyme</fullName>
    </recommendedName>
</protein>
<name>B7KDB1_GLOC7</name>
<dbReference type="OrthoDB" id="964913at2"/>
<dbReference type="EMBL" id="CP001291">
    <property type="protein sequence ID" value="ACK68931.1"/>
    <property type="molecule type" value="Genomic_DNA"/>
</dbReference>
<dbReference type="HOGENOM" id="CLU_129252_1_1_3"/>
<sequence>MIQIIFLFSPPSPTLNIPPLVWSIAQASTEVRVQFAPGESSAQLSGKVQGYQTVNYLLRANANQELSVKFSSNSRFTMLGIYTPTGEELCVETCGDRWSGLLPTDGDYRVRVGLVRAEARRNGQANYTLDVSIK</sequence>
<dbReference type="Gene3D" id="2.60.120.380">
    <property type="match status" value="1"/>
</dbReference>
<keyword evidence="2" id="KW-1185">Reference proteome</keyword>
<reference evidence="2" key="1">
    <citation type="journal article" date="2011" name="MBio">
        <title>Novel metabolic attributes of the genus Cyanothece, comprising a group of unicellular nitrogen-fixing Cyanobacteria.</title>
        <authorList>
            <person name="Bandyopadhyay A."/>
            <person name="Elvitigala T."/>
            <person name="Welsh E."/>
            <person name="Stockel J."/>
            <person name="Liberton M."/>
            <person name="Min H."/>
            <person name="Sherman L.A."/>
            <person name="Pakrasi H.B."/>
        </authorList>
    </citation>
    <scope>NUCLEOTIDE SEQUENCE [LARGE SCALE GENOMIC DNA]</scope>
    <source>
        <strain evidence="2">PCC 7424</strain>
    </source>
</reference>
<dbReference type="RefSeq" id="WP_012597878.1">
    <property type="nucleotide sequence ID" value="NC_011729.1"/>
</dbReference>
<evidence type="ECO:0000313" key="1">
    <source>
        <dbReference type="EMBL" id="ACK68931.1"/>
    </source>
</evidence>
<evidence type="ECO:0000313" key="2">
    <source>
        <dbReference type="Proteomes" id="UP000002384"/>
    </source>
</evidence>
<gene>
    <name evidence="1" type="ordered locus">PCC7424_0465</name>
</gene>
<dbReference type="STRING" id="65393.PCC7424_0465"/>